<dbReference type="PROSITE" id="PS00631">
    <property type="entry name" value="CYTOSOL_AP"/>
    <property type="match status" value="1"/>
</dbReference>
<accession>A0A1G4IKC3</accession>
<dbReference type="GeneID" id="92378536"/>
<dbReference type="GO" id="GO:0006508">
    <property type="term" value="P:proteolysis"/>
    <property type="evidence" value="ECO:0007669"/>
    <property type="project" value="UniProtKB-KW"/>
</dbReference>
<sequence>MPATLKRQRSNSVYEESNLSSFVDSCVNFVPNVTFHTTTEGKHMAKVLTSNSAPQPHTILLLGTRQQLKSKGLSQLFPYHKPELDQLIDEIDEASFRSDGYRCGNNHELRITLGVIAGAFSRHNCPLRPDSITNIVEEAVAYAKKVKGVTAASGALDIYCCEAENVLCVAAAVARGANQSFSAKNGYAEKSYWNRGIPVRVVFAPDTRKQSLSEASDTFACGKREYLDAAALSIQLCQRLVDSPCNLLDTTTFTEIAAGHIAKLKNKLKRNVSIDIISGEDLREKGYGGIYGVGKAAEYPPHLVTLSYEPNAAGGSGINPQEKLAFVGKGIVYDTGGLSIKPTTGMCGMKHDMGGAAAVFCGFIGLAMIGVPHRISSILCLADNAVGPRSQRNDDIVRMRSGKTVEINNTDAEGRLVLGDGVYHASALLPYTPDVIVDMATLTGAQGIATGRYHAALYASSEEIENRVLQAGRRCGDLCFPVVFCPEFQCPEFRSSVADSRNSVLNRSNAQVSCAGYFVGSHIDSKYKGDWAHVDLAAPATRGDATGFGVTLLLQTFAASLFGTA</sequence>
<feature type="domain" description="Cytosol aminopeptidase" evidence="5">
    <location>
        <begin position="409"/>
        <end position="416"/>
    </location>
</feature>
<evidence type="ECO:0000256" key="1">
    <source>
        <dbReference type="ARBA" id="ARBA00009528"/>
    </source>
</evidence>
<dbReference type="GO" id="GO:0030145">
    <property type="term" value="F:manganese ion binding"/>
    <property type="evidence" value="ECO:0007669"/>
    <property type="project" value="InterPro"/>
</dbReference>
<organism evidence="6 7">
    <name type="scientific">Trypanosoma equiperdum</name>
    <dbReference type="NCBI Taxonomy" id="5694"/>
    <lineage>
        <taxon>Eukaryota</taxon>
        <taxon>Discoba</taxon>
        <taxon>Euglenozoa</taxon>
        <taxon>Kinetoplastea</taxon>
        <taxon>Metakinetoplastina</taxon>
        <taxon>Trypanosomatida</taxon>
        <taxon>Trypanosomatidae</taxon>
        <taxon>Trypanosoma</taxon>
    </lineage>
</organism>
<dbReference type="PRINTS" id="PR00481">
    <property type="entry name" value="LAMNOPPTDASE"/>
</dbReference>
<dbReference type="InterPro" id="IPR041417">
    <property type="entry name" value="NPEPL1_N"/>
</dbReference>
<dbReference type="Gene3D" id="3.40.630.10">
    <property type="entry name" value="Zn peptidases"/>
    <property type="match status" value="1"/>
</dbReference>
<dbReference type="InterPro" id="IPR000819">
    <property type="entry name" value="Peptidase_M17_C"/>
</dbReference>
<dbReference type="Gene3D" id="3.40.50.10590">
    <property type="entry name" value="Zn-dependent exopeptidases"/>
    <property type="match status" value="1"/>
</dbReference>
<protein>
    <submittedName>
        <fullName evidence="6">Aminopeptidase, putative</fullName>
        <ecNumber evidence="6">3.4.11.-</ecNumber>
    </submittedName>
</protein>
<evidence type="ECO:0000313" key="7">
    <source>
        <dbReference type="Proteomes" id="UP000195570"/>
    </source>
</evidence>
<dbReference type="EC" id="3.4.11.-" evidence="6"/>
<dbReference type="Pfam" id="PF00883">
    <property type="entry name" value="Peptidase_M17"/>
    <property type="match status" value="1"/>
</dbReference>
<evidence type="ECO:0000313" key="6">
    <source>
        <dbReference type="EMBL" id="SCU73012.1"/>
    </source>
</evidence>
<dbReference type="EMBL" id="CZPT02001954">
    <property type="protein sequence ID" value="SCU73012.1"/>
    <property type="molecule type" value="Genomic_DNA"/>
</dbReference>
<proteinExistence type="inferred from homology"/>
<dbReference type="GO" id="GO:0070006">
    <property type="term" value="F:metalloaminopeptidase activity"/>
    <property type="evidence" value="ECO:0007669"/>
    <property type="project" value="InterPro"/>
</dbReference>
<dbReference type="SUPFAM" id="SSF53187">
    <property type="entry name" value="Zn-dependent exopeptidases"/>
    <property type="match status" value="1"/>
</dbReference>
<comment type="caution">
    <text evidence="6">The sequence shown here is derived from an EMBL/GenBank/DDBJ whole genome shotgun (WGS) entry which is preliminary data.</text>
</comment>
<dbReference type="RefSeq" id="XP_067083452.1">
    <property type="nucleotide sequence ID" value="XM_067227351.1"/>
</dbReference>
<dbReference type="CDD" id="cd00433">
    <property type="entry name" value="Peptidase_M17"/>
    <property type="match status" value="1"/>
</dbReference>
<dbReference type="FunFam" id="3.40.50.10590:FF:000002">
    <property type="entry name" value="Aminopeptidase, putative"/>
    <property type="match status" value="1"/>
</dbReference>
<dbReference type="Proteomes" id="UP000195570">
    <property type="component" value="Unassembled WGS sequence"/>
</dbReference>
<keyword evidence="2 6" id="KW-0031">Aminopeptidase</keyword>
<comment type="similarity">
    <text evidence="1">Belongs to the peptidase M17 family.</text>
</comment>
<evidence type="ECO:0000256" key="2">
    <source>
        <dbReference type="ARBA" id="ARBA00022438"/>
    </source>
</evidence>
<keyword evidence="3" id="KW-0645">Protease</keyword>
<dbReference type="PANTHER" id="PTHR11963">
    <property type="entry name" value="LEUCINE AMINOPEPTIDASE-RELATED"/>
    <property type="match status" value="1"/>
</dbReference>
<dbReference type="AlphaFoldDB" id="A0A1G4IKC3"/>
<dbReference type="PANTHER" id="PTHR11963:SF48">
    <property type="entry name" value="DIPEPTIDASE B, ISOFORM A"/>
    <property type="match status" value="1"/>
</dbReference>
<dbReference type="FunFam" id="3.40.630.10:FF:000035">
    <property type="entry name" value="Probable aminopeptidase NPEPL1"/>
    <property type="match status" value="1"/>
</dbReference>
<keyword evidence="7" id="KW-1185">Reference proteome</keyword>
<gene>
    <name evidence="6" type="ORF">TEOVI_000459600</name>
</gene>
<dbReference type="VEuPathDB" id="TriTrypDB:TEOVI_000459600"/>
<evidence type="ECO:0000256" key="3">
    <source>
        <dbReference type="ARBA" id="ARBA00022670"/>
    </source>
</evidence>
<dbReference type="GO" id="GO:0005737">
    <property type="term" value="C:cytoplasm"/>
    <property type="evidence" value="ECO:0007669"/>
    <property type="project" value="InterPro"/>
</dbReference>
<dbReference type="Pfam" id="PF18295">
    <property type="entry name" value="Pdase_M17_N2"/>
    <property type="match status" value="1"/>
</dbReference>
<name>A0A1G4IKC3_TRYEQ</name>
<dbReference type="InterPro" id="IPR011356">
    <property type="entry name" value="Leucine_aapep/pepB"/>
</dbReference>
<keyword evidence="4 6" id="KW-0378">Hydrolase</keyword>
<evidence type="ECO:0000256" key="4">
    <source>
        <dbReference type="ARBA" id="ARBA00022801"/>
    </source>
</evidence>
<reference evidence="6" key="1">
    <citation type="submission" date="2016-09" db="EMBL/GenBank/DDBJ databases">
        <authorList>
            <person name="Hebert L."/>
            <person name="Moumen B."/>
        </authorList>
    </citation>
    <scope>NUCLEOTIDE SEQUENCE [LARGE SCALE GENOMIC DNA]</scope>
    <source>
        <strain evidence="6">OVI</strain>
    </source>
</reference>
<evidence type="ECO:0000259" key="5">
    <source>
        <dbReference type="PROSITE" id="PS00631"/>
    </source>
</evidence>